<organism evidence="1 2">
    <name type="scientific">Maudiozyma humilis</name>
    <name type="common">Sour dough yeast</name>
    <name type="synonym">Kazachstania humilis</name>
    <dbReference type="NCBI Taxonomy" id="51915"/>
    <lineage>
        <taxon>Eukaryota</taxon>
        <taxon>Fungi</taxon>
        <taxon>Dikarya</taxon>
        <taxon>Ascomycota</taxon>
        <taxon>Saccharomycotina</taxon>
        <taxon>Saccharomycetes</taxon>
        <taxon>Saccharomycetales</taxon>
        <taxon>Saccharomycetaceae</taxon>
        <taxon>Maudiozyma</taxon>
    </lineage>
</organism>
<name>A0AAV5RXL3_MAUHU</name>
<dbReference type="PANTHER" id="PTHR10953">
    <property type="entry name" value="UBIQUITIN-ACTIVATING ENZYME E1"/>
    <property type="match status" value="1"/>
</dbReference>
<dbReference type="InterPro" id="IPR035985">
    <property type="entry name" value="Ubiquitin-activating_enz"/>
</dbReference>
<gene>
    <name evidence="1" type="ORF">DAKH74_028060</name>
</gene>
<dbReference type="GO" id="GO:0005737">
    <property type="term" value="C:cytoplasm"/>
    <property type="evidence" value="ECO:0007669"/>
    <property type="project" value="TreeGrafter"/>
</dbReference>
<dbReference type="GO" id="GO:0019781">
    <property type="term" value="F:NEDD8 activating enzyme activity"/>
    <property type="evidence" value="ECO:0007669"/>
    <property type="project" value="TreeGrafter"/>
</dbReference>
<evidence type="ECO:0000313" key="2">
    <source>
        <dbReference type="Proteomes" id="UP001377567"/>
    </source>
</evidence>
<dbReference type="Proteomes" id="UP001377567">
    <property type="component" value="Unassembled WGS sequence"/>
</dbReference>
<sequence>MDRYDRQLRLWGSEGQELLSSSHFCLVGPETTLIQECFKNLALLGVSKYTWLRRDTPAISSNLFYNDLAADLQPLNPAGVDIRVLPLLDEDQTLQSDFWRQFSIIMIVSEAGLPQKVLDSMEQSCVPAIPVYSSGLCGYVYIRTAEPHFVIDSHPDYQVPLLHLDKPWPELSQFMNSLRFGELDEYEYAELPYAVLLYHVLQQLQQEGTAVTTQSVKETLDKWYIGKINPRGSHDLNYDEAVRFAHLCVADSGSKRLVGELVAGLGHTSPYNRYDSDISRMIRALDKYITLHGELMVSAKLPDMASSTAMYTALQEVYRRKSLHDREEYTRILHEDAAEATPIDPSRIAAFCHDVRNVCVALPAQTSLSQFFQGKLARNSSPALQDLIGWQQGRTPHSQELASALALPASYPTASFIAGLACQEAVKLVTHQYTPLRNLALYNGSTRTPLNTLEA</sequence>
<dbReference type="EMBL" id="BTGD01000008">
    <property type="protein sequence ID" value="GMM56190.1"/>
    <property type="molecule type" value="Genomic_DNA"/>
</dbReference>
<protein>
    <submittedName>
        <fullName evidence="1">Ula1 protein</fullName>
    </submittedName>
</protein>
<dbReference type="GO" id="GO:0045116">
    <property type="term" value="P:protein neddylation"/>
    <property type="evidence" value="ECO:0007669"/>
    <property type="project" value="TreeGrafter"/>
</dbReference>
<dbReference type="AlphaFoldDB" id="A0AAV5RXL3"/>
<accession>A0AAV5RXL3</accession>
<comment type="caution">
    <text evidence="1">The sequence shown here is derived from an EMBL/GenBank/DDBJ whole genome shotgun (WGS) entry which is preliminary data.</text>
</comment>
<dbReference type="PANTHER" id="PTHR10953:SF29">
    <property type="entry name" value="NEDD8-ACTIVATING ENZYME E1 REGULATORY SUBUNIT"/>
    <property type="match status" value="1"/>
</dbReference>
<evidence type="ECO:0000313" key="1">
    <source>
        <dbReference type="EMBL" id="GMM56190.1"/>
    </source>
</evidence>
<proteinExistence type="predicted"/>
<dbReference type="InterPro" id="IPR045886">
    <property type="entry name" value="ThiF/MoeB/HesA"/>
</dbReference>
<reference evidence="1 2" key="1">
    <citation type="journal article" date="2023" name="Elife">
        <title>Identification of key yeast species and microbe-microbe interactions impacting larval growth of Drosophila in the wild.</title>
        <authorList>
            <person name="Mure A."/>
            <person name="Sugiura Y."/>
            <person name="Maeda R."/>
            <person name="Honda K."/>
            <person name="Sakurai N."/>
            <person name="Takahashi Y."/>
            <person name="Watada M."/>
            <person name="Katoh T."/>
            <person name="Gotoh A."/>
            <person name="Gotoh Y."/>
            <person name="Taniguchi I."/>
            <person name="Nakamura K."/>
            <person name="Hayashi T."/>
            <person name="Katayama T."/>
            <person name="Uemura T."/>
            <person name="Hattori Y."/>
        </authorList>
    </citation>
    <scope>NUCLEOTIDE SEQUENCE [LARGE SCALE GENOMIC DNA]</scope>
    <source>
        <strain evidence="1 2">KH-74</strain>
    </source>
</reference>
<dbReference type="SUPFAM" id="SSF69572">
    <property type="entry name" value="Activating enzymes of the ubiquitin-like proteins"/>
    <property type="match status" value="1"/>
</dbReference>
<keyword evidence="2" id="KW-1185">Reference proteome</keyword>
<dbReference type="Gene3D" id="3.40.50.720">
    <property type="entry name" value="NAD(P)-binding Rossmann-like Domain"/>
    <property type="match status" value="1"/>
</dbReference>